<dbReference type="Pfam" id="PF00936">
    <property type="entry name" value="BMC"/>
    <property type="match status" value="1"/>
</dbReference>
<keyword evidence="5" id="KW-1185">Reference proteome</keyword>
<dbReference type="InterPro" id="IPR000249">
    <property type="entry name" value="BMC_dom"/>
</dbReference>
<dbReference type="AlphaFoldDB" id="A0A0C2R8S9"/>
<feature type="domain" description="Bacterial microcompartment" evidence="3">
    <location>
        <begin position="1"/>
        <end position="77"/>
    </location>
</feature>
<comment type="caution">
    <text evidence="4">The sequence shown here is derived from an EMBL/GenBank/DDBJ whole genome shotgun (WGS) entry which is preliminary data.</text>
</comment>
<proteinExistence type="predicted"/>
<reference evidence="4 5" key="1">
    <citation type="submission" date="2015-01" db="EMBL/GenBank/DDBJ databases">
        <title>Genome sequence of Jeotgalibacillus alimentarius.</title>
        <authorList>
            <person name="Goh K.M."/>
            <person name="Chan K.-G."/>
            <person name="Yaakop A.S."/>
            <person name="Ee R."/>
            <person name="Gan H.M."/>
            <person name="Chan C.S."/>
        </authorList>
    </citation>
    <scope>NUCLEOTIDE SEQUENCE [LARGE SCALE GENOMIC DNA]</scope>
    <source>
        <strain evidence="4 5">YKJ-13</strain>
    </source>
</reference>
<sequence length="103" mass="11350">MIEVLGFSVAMKAMDTACKHAEIEIKGIDCNNPVEGDAAKIPVVIQVKFSGDISQVQEALNQAKREALNYLDEKDIHVKMIPSYSPEIEPLLMAGKVKNKRPV</sequence>
<dbReference type="Gene3D" id="3.30.70.1710">
    <property type="match status" value="1"/>
</dbReference>
<evidence type="ECO:0000256" key="2">
    <source>
        <dbReference type="ARBA" id="ARBA00024446"/>
    </source>
</evidence>
<evidence type="ECO:0000313" key="4">
    <source>
        <dbReference type="EMBL" id="KIL46685.1"/>
    </source>
</evidence>
<dbReference type="Proteomes" id="UP000031950">
    <property type="component" value="Unassembled WGS sequence"/>
</dbReference>
<evidence type="ECO:0000259" key="3">
    <source>
        <dbReference type="Pfam" id="PF00936"/>
    </source>
</evidence>
<dbReference type="EMBL" id="JXRQ01000025">
    <property type="protein sequence ID" value="KIL46685.1"/>
    <property type="molecule type" value="Genomic_DNA"/>
</dbReference>
<dbReference type="InterPro" id="IPR037233">
    <property type="entry name" value="CcmK-like_sf"/>
</dbReference>
<dbReference type="STRING" id="135826.KP77_28120"/>
<organism evidence="4 5">
    <name type="scientific">Jeotgalibacillus alimentarius</name>
    <dbReference type="NCBI Taxonomy" id="135826"/>
    <lineage>
        <taxon>Bacteria</taxon>
        <taxon>Bacillati</taxon>
        <taxon>Bacillota</taxon>
        <taxon>Bacilli</taxon>
        <taxon>Bacillales</taxon>
        <taxon>Caryophanaceae</taxon>
        <taxon>Jeotgalibacillus</taxon>
    </lineage>
</organism>
<dbReference type="SUPFAM" id="SSF143414">
    <property type="entry name" value="CcmK-like"/>
    <property type="match status" value="1"/>
</dbReference>
<name>A0A0C2R8S9_9BACL</name>
<dbReference type="CDD" id="cd06169">
    <property type="entry name" value="BMC"/>
    <property type="match status" value="1"/>
</dbReference>
<evidence type="ECO:0000313" key="5">
    <source>
        <dbReference type="Proteomes" id="UP000031950"/>
    </source>
</evidence>
<dbReference type="PATRIC" id="fig|135826.4.peg.2796"/>
<comment type="subcellular location">
    <subcellularLocation>
        <location evidence="1">Bacterial microcompartment</location>
    </subcellularLocation>
</comment>
<protein>
    <submittedName>
        <fullName evidence="4">Microcompartment protein</fullName>
    </submittedName>
</protein>
<accession>A0A0C2R8S9</accession>
<gene>
    <name evidence="4" type="ORF">KP77_28120</name>
</gene>
<keyword evidence="2" id="KW-1283">Bacterial microcompartment</keyword>
<dbReference type="GO" id="GO:0031469">
    <property type="term" value="C:bacterial microcompartment"/>
    <property type="evidence" value="ECO:0007669"/>
    <property type="project" value="UniProtKB-SubCell"/>
</dbReference>
<evidence type="ECO:0000256" key="1">
    <source>
        <dbReference type="ARBA" id="ARBA00024322"/>
    </source>
</evidence>